<evidence type="ECO:0000256" key="6">
    <source>
        <dbReference type="ARBA" id="ARBA00022989"/>
    </source>
</evidence>
<evidence type="ECO:0000256" key="8">
    <source>
        <dbReference type="ARBA" id="ARBA00023180"/>
    </source>
</evidence>
<dbReference type="InterPro" id="IPR013210">
    <property type="entry name" value="LRR_N_plant-typ"/>
</dbReference>
<dbReference type="Pfam" id="PF00560">
    <property type="entry name" value="LRR_1"/>
    <property type="match status" value="1"/>
</dbReference>
<comment type="caution">
    <text evidence="12">The sequence shown here is derived from an EMBL/GenBank/DDBJ whole genome shotgun (WGS) entry which is preliminary data.</text>
</comment>
<dbReference type="InterPro" id="IPR001611">
    <property type="entry name" value="Leu-rich_rpt"/>
</dbReference>
<dbReference type="InterPro" id="IPR046956">
    <property type="entry name" value="RLP23-like"/>
</dbReference>
<feature type="chain" id="PRO_5044013835" evidence="10">
    <location>
        <begin position="17"/>
        <end position="285"/>
    </location>
</feature>
<comment type="subcellular location">
    <subcellularLocation>
        <location evidence="1">Membrane</location>
        <topology evidence="1">Single-pass type I membrane protein</topology>
    </subcellularLocation>
</comment>
<sequence>MLVLAILLVSLRVILGHSSQGNNTNRIRCLEVERRALLKIKHELVDSHGRLSSWADDENAWDCCKWRGVHCHNRTNHVTRVELHDPLAGDYYNRSPLRGKISTSLLELQHLRYLDLSFNDFEHAPIPEFIGSLTNLRYLKLALAHFSGPIPHHLGNLSKLLYLDLRNNYYCNSENLDWISGLGSLEYIDLSFTNLSKAYNWLQAVSKLTSIKELYLRGDLPEIPLSLIPEINGSSPLGILDLSWKSQPWTPWTLIRWFSNFSSTGLTYISFTVTVYGLFLMFLRT</sequence>
<evidence type="ECO:0000256" key="9">
    <source>
        <dbReference type="SAM" id="Phobius"/>
    </source>
</evidence>
<dbReference type="AlphaFoldDB" id="A0AAW2IKB1"/>
<dbReference type="SUPFAM" id="SSF52058">
    <property type="entry name" value="L domain-like"/>
    <property type="match status" value="1"/>
</dbReference>
<organism evidence="12">
    <name type="scientific">Sesamum angustifolium</name>
    <dbReference type="NCBI Taxonomy" id="2727405"/>
    <lineage>
        <taxon>Eukaryota</taxon>
        <taxon>Viridiplantae</taxon>
        <taxon>Streptophyta</taxon>
        <taxon>Embryophyta</taxon>
        <taxon>Tracheophyta</taxon>
        <taxon>Spermatophyta</taxon>
        <taxon>Magnoliopsida</taxon>
        <taxon>eudicotyledons</taxon>
        <taxon>Gunneridae</taxon>
        <taxon>Pentapetalae</taxon>
        <taxon>asterids</taxon>
        <taxon>lamiids</taxon>
        <taxon>Lamiales</taxon>
        <taxon>Pedaliaceae</taxon>
        <taxon>Sesamum</taxon>
    </lineage>
</organism>
<keyword evidence="6 9" id="KW-1133">Transmembrane helix</keyword>
<feature type="transmembrane region" description="Helical" evidence="9">
    <location>
        <begin position="265"/>
        <end position="283"/>
    </location>
</feature>
<dbReference type="GO" id="GO:0016020">
    <property type="term" value="C:membrane"/>
    <property type="evidence" value="ECO:0007669"/>
    <property type="project" value="UniProtKB-SubCell"/>
</dbReference>
<reference evidence="12" key="1">
    <citation type="submission" date="2020-06" db="EMBL/GenBank/DDBJ databases">
        <authorList>
            <person name="Li T."/>
            <person name="Hu X."/>
            <person name="Zhang T."/>
            <person name="Song X."/>
            <person name="Zhang H."/>
            <person name="Dai N."/>
            <person name="Sheng W."/>
            <person name="Hou X."/>
            <person name="Wei L."/>
        </authorList>
    </citation>
    <scope>NUCLEOTIDE SEQUENCE</scope>
    <source>
        <strain evidence="12">G01</strain>
        <tissue evidence="12">Leaf</tissue>
    </source>
</reference>
<evidence type="ECO:0000313" key="12">
    <source>
        <dbReference type="EMBL" id="KAL0282238.1"/>
    </source>
</evidence>
<dbReference type="InterPro" id="IPR032675">
    <property type="entry name" value="LRR_dom_sf"/>
</dbReference>
<evidence type="ECO:0000256" key="10">
    <source>
        <dbReference type="SAM" id="SignalP"/>
    </source>
</evidence>
<keyword evidence="12" id="KW-0675">Receptor</keyword>
<keyword evidence="8" id="KW-0325">Glycoprotein</keyword>
<keyword evidence="5" id="KW-0677">Repeat</keyword>
<accession>A0AAW2IKB1</accession>
<evidence type="ECO:0000256" key="4">
    <source>
        <dbReference type="ARBA" id="ARBA00022729"/>
    </source>
</evidence>
<evidence type="ECO:0000256" key="2">
    <source>
        <dbReference type="ARBA" id="ARBA00022614"/>
    </source>
</evidence>
<keyword evidence="3 9" id="KW-0812">Transmembrane</keyword>
<gene>
    <name evidence="12" type="ORF">Sangu_2961600</name>
</gene>
<dbReference type="EMBL" id="JACGWK010001835">
    <property type="protein sequence ID" value="KAL0282238.1"/>
    <property type="molecule type" value="Genomic_DNA"/>
</dbReference>
<evidence type="ECO:0000256" key="7">
    <source>
        <dbReference type="ARBA" id="ARBA00023136"/>
    </source>
</evidence>
<name>A0AAW2IKB1_9LAMI</name>
<dbReference type="Pfam" id="PF08263">
    <property type="entry name" value="LRRNT_2"/>
    <property type="match status" value="1"/>
</dbReference>
<feature type="domain" description="Leucine-rich repeat-containing N-terminal plant-type" evidence="11">
    <location>
        <begin position="33"/>
        <end position="71"/>
    </location>
</feature>
<protein>
    <submittedName>
        <fullName evidence="12">Receptor-like protein EIX1</fullName>
    </submittedName>
</protein>
<dbReference type="Gene3D" id="3.80.10.10">
    <property type="entry name" value="Ribonuclease Inhibitor"/>
    <property type="match status" value="1"/>
</dbReference>
<evidence type="ECO:0000256" key="3">
    <source>
        <dbReference type="ARBA" id="ARBA00022692"/>
    </source>
</evidence>
<reference evidence="12" key="2">
    <citation type="journal article" date="2024" name="Plant">
        <title>Genomic evolution and insights into agronomic trait innovations of Sesamum species.</title>
        <authorList>
            <person name="Miao H."/>
            <person name="Wang L."/>
            <person name="Qu L."/>
            <person name="Liu H."/>
            <person name="Sun Y."/>
            <person name="Le M."/>
            <person name="Wang Q."/>
            <person name="Wei S."/>
            <person name="Zheng Y."/>
            <person name="Lin W."/>
            <person name="Duan Y."/>
            <person name="Cao H."/>
            <person name="Xiong S."/>
            <person name="Wang X."/>
            <person name="Wei L."/>
            <person name="Li C."/>
            <person name="Ma Q."/>
            <person name="Ju M."/>
            <person name="Zhao R."/>
            <person name="Li G."/>
            <person name="Mu C."/>
            <person name="Tian Q."/>
            <person name="Mei H."/>
            <person name="Zhang T."/>
            <person name="Gao T."/>
            <person name="Zhang H."/>
        </authorList>
    </citation>
    <scope>NUCLEOTIDE SEQUENCE</scope>
    <source>
        <strain evidence="12">G01</strain>
    </source>
</reference>
<keyword evidence="7 9" id="KW-0472">Membrane</keyword>
<evidence type="ECO:0000259" key="11">
    <source>
        <dbReference type="Pfam" id="PF08263"/>
    </source>
</evidence>
<keyword evidence="2" id="KW-0433">Leucine-rich repeat</keyword>
<proteinExistence type="predicted"/>
<keyword evidence="4 10" id="KW-0732">Signal</keyword>
<evidence type="ECO:0000256" key="1">
    <source>
        <dbReference type="ARBA" id="ARBA00004479"/>
    </source>
</evidence>
<feature type="signal peptide" evidence="10">
    <location>
        <begin position="1"/>
        <end position="16"/>
    </location>
</feature>
<evidence type="ECO:0000256" key="5">
    <source>
        <dbReference type="ARBA" id="ARBA00022737"/>
    </source>
</evidence>
<dbReference type="PANTHER" id="PTHR48063">
    <property type="entry name" value="LRR RECEPTOR-LIKE KINASE"/>
    <property type="match status" value="1"/>
</dbReference>
<dbReference type="PANTHER" id="PTHR48063:SF101">
    <property type="entry name" value="LRR RECEPTOR-LIKE SERINE_THREONINE-PROTEIN KINASE FLS2"/>
    <property type="match status" value="1"/>
</dbReference>